<feature type="transmembrane region" description="Helical" evidence="1">
    <location>
        <begin position="46"/>
        <end position="66"/>
    </location>
</feature>
<feature type="transmembrane region" description="Helical" evidence="1">
    <location>
        <begin position="87"/>
        <end position="107"/>
    </location>
</feature>
<feature type="transmembrane region" description="Helical" evidence="1">
    <location>
        <begin position="113"/>
        <end position="138"/>
    </location>
</feature>
<accession>A0ABD3KAJ0</accession>
<dbReference type="Pfam" id="PF13968">
    <property type="entry name" value="DUF4220"/>
    <property type="match status" value="1"/>
</dbReference>
<proteinExistence type="predicted"/>
<feature type="transmembrane region" description="Helical" evidence="1">
    <location>
        <begin position="12"/>
        <end position="34"/>
    </location>
</feature>
<dbReference type="InterPro" id="IPR007658">
    <property type="entry name" value="DUF594"/>
</dbReference>
<feature type="domain" description="DUF4220" evidence="2">
    <location>
        <begin position="49"/>
        <end position="380"/>
    </location>
</feature>
<keyword evidence="1" id="KW-0472">Membrane</keyword>
<dbReference type="EMBL" id="JBJKBG010000006">
    <property type="protein sequence ID" value="KAL3735203.1"/>
    <property type="molecule type" value="Genomic_DNA"/>
</dbReference>
<gene>
    <name evidence="3" type="ORF">ACJRO7_024354</name>
</gene>
<evidence type="ECO:0000259" key="2">
    <source>
        <dbReference type="Pfam" id="PF13968"/>
    </source>
</evidence>
<name>A0ABD3KAJ0_EUCGL</name>
<comment type="caution">
    <text evidence="3">The sequence shown here is derived from an EMBL/GenBank/DDBJ whole genome shotgun (WGS) entry which is preliminary data.</text>
</comment>
<evidence type="ECO:0000313" key="3">
    <source>
        <dbReference type="EMBL" id="KAL3735203.1"/>
    </source>
</evidence>
<organism evidence="3 4">
    <name type="scientific">Eucalyptus globulus</name>
    <name type="common">Tasmanian blue gum</name>
    <dbReference type="NCBI Taxonomy" id="34317"/>
    <lineage>
        <taxon>Eukaryota</taxon>
        <taxon>Viridiplantae</taxon>
        <taxon>Streptophyta</taxon>
        <taxon>Embryophyta</taxon>
        <taxon>Tracheophyta</taxon>
        <taxon>Spermatophyta</taxon>
        <taxon>Magnoliopsida</taxon>
        <taxon>eudicotyledons</taxon>
        <taxon>Gunneridae</taxon>
        <taxon>Pentapetalae</taxon>
        <taxon>rosids</taxon>
        <taxon>malvids</taxon>
        <taxon>Myrtales</taxon>
        <taxon>Myrtaceae</taxon>
        <taxon>Myrtoideae</taxon>
        <taxon>Eucalypteae</taxon>
        <taxon>Eucalyptus</taxon>
    </lineage>
</organism>
<evidence type="ECO:0000256" key="1">
    <source>
        <dbReference type="SAM" id="Phobius"/>
    </source>
</evidence>
<evidence type="ECO:0000313" key="4">
    <source>
        <dbReference type="Proteomes" id="UP001634007"/>
    </source>
</evidence>
<protein>
    <recommendedName>
        <fullName evidence="2">DUF4220 domain-containing protein</fullName>
    </recommendedName>
</protein>
<dbReference type="PANTHER" id="PTHR31325">
    <property type="entry name" value="OS01G0798800 PROTEIN-RELATED"/>
    <property type="match status" value="1"/>
</dbReference>
<sequence>MKERSWGKFWNFWELRAMVVLTPAVQILLILFGHKRKSSHNLMLRIVVWSSYLTSDSFTTVALGVLSNKLAQVREKTGGHLDINDQLLAFWSPLLLLLFGHCLSLAVQTSATAYIIFIAWTNTCLSYLSSVMALVGFIKYGERVCALWMASHDKLKRSMLPPPDPSPNYPRFMEEYTLKQDEGYYVVADKVIEDQVPEGVCSSGDDPSSAIDSQDIGKAYGLLQMFKCLFVELILSHDEKNISKSIFKVMDYEKAFRIVEIELGFIDDMLHTKAMVLYTKQGLSLRMFTFSSTLLVLVLFSLAEKSPRRKFDLFITYLLLAVIVFFETYSILMLVSSDWSDVWLCKRNKSSALRRPVISVRLPRQPRWSHSIAQFSLLSFCTKERPLVCHNMLEFLKINKDLEKYHYTLHEDMSGKIRKWIFGHVEEELRNVEEKHMSVPMDIQKSLAQLLDDYHIPLAKWGTEGDLDQVVLTWHIATELLYYSDQERESVNNNIWVSKLLSRYMFYLLVMYPSMLPSVIGEIRLRDTFAEAFKFFKDHRIPNSESNREPHQWIKNLVINRGKRNEMNLYLRQASKMLLRVRTEVRPTQVKGGKKSKSVLFDGCSIVAVFEEMKVGMKWETIAKFWTKILMYAASQCRGDSHARQLRRGGELLTHVWLLMAHFGLTDHFKMTQGQAIAQLILR</sequence>
<dbReference type="Pfam" id="PF04578">
    <property type="entry name" value="DUF594"/>
    <property type="match status" value="1"/>
</dbReference>
<dbReference type="Proteomes" id="UP001634007">
    <property type="component" value="Unassembled WGS sequence"/>
</dbReference>
<dbReference type="InterPro" id="IPR025315">
    <property type="entry name" value="DUF4220"/>
</dbReference>
<feature type="transmembrane region" description="Helical" evidence="1">
    <location>
        <begin position="314"/>
        <end position="335"/>
    </location>
</feature>
<keyword evidence="4" id="KW-1185">Reference proteome</keyword>
<keyword evidence="1" id="KW-1133">Transmembrane helix</keyword>
<keyword evidence="1" id="KW-0812">Transmembrane</keyword>
<dbReference type="AlphaFoldDB" id="A0ABD3KAJ0"/>
<reference evidence="3 4" key="1">
    <citation type="submission" date="2024-11" db="EMBL/GenBank/DDBJ databases">
        <title>Chromosome-level genome assembly of Eucalyptus globulus Labill. provides insights into its genome evolution.</title>
        <authorList>
            <person name="Li X."/>
        </authorList>
    </citation>
    <scope>NUCLEOTIDE SEQUENCE [LARGE SCALE GENOMIC DNA]</scope>
    <source>
        <strain evidence="3">CL2024</strain>
        <tissue evidence="3">Fresh tender leaves</tissue>
    </source>
</reference>
<feature type="transmembrane region" description="Helical" evidence="1">
    <location>
        <begin position="283"/>
        <end position="302"/>
    </location>
</feature>